<dbReference type="EMBL" id="JAIFZO010000002">
    <property type="protein sequence ID" value="MCX4235898.1"/>
    <property type="molecule type" value="Genomic_DNA"/>
</dbReference>
<protein>
    <recommendedName>
        <fullName evidence="3">Carboxylic ester hydrolase</fullName>
        <ecNumber evidence="3">3.1.1.-</ecNumber>
    </recommendedName>
</protein>
<dbReference type="PRINTS" id="PR00878">
    <property type="entry name" value="CHOLNESTRASE"/>
</dbReference>
<dbReference type="Proteomes" id="UP001165590">
    <property type="component" value="Unassembled WGS sequence"/>
</dbReference>
<keyword evidence="2 3" id="KW-0378">Hydrolase</keyword>
<organism evidence="5 6">
    <name type="scientific">Streptomyces ortus</name>
    <dbReference type="NCBI Taxonomy" id="2867268"/>
    <lineage>
        <taxon>Bacteria</taxon>
        <taxon>Bacillati</taxon>
        <taxon>Actinomycetota</taxon>
        <taxon>Actinomycetes</taxon>
        <taxon>Kitasatosporales</taxon>
        <taxon>Streptomycetaceae</taxon>
        <taxon>Streptomyces</taxon>
    </lineage>
</organism>
<feature type="domain" description="Carboxylesterase type B" evidence="4">
    <location>
        <begin position="5"/>
        <end position="474"/>
    </location>
</feature>
<evidence type="ECO:0000259" key="4">
    <source>
        <dbReference type="Pfam" id="PF00135"/>
    </source>
</evidence>
<name>A0ABT3V7R2_9ACTN</name>
<evidence type="ECO:0000313" key="5">
    <source>
        <dbReference type="EMBL" id="MCX4235898.1"/>
    </source>
</evidence>
<dbReference type="InterPro" id="IPR050309">
    <property type="entry name" value="Type-B_Carboxylest/Lipase"/>
</dbReference>
<dbReference type="PANTHER" id="PTHR11559">
    <property type="entry name" value="CARBOXYLESTERASE"/>
    <property type="match status" value="1"/>
</dbReference>
<dbReference type="RefSeq" id="WP_267028512.1">
    <property type="nucleotide sequence ID" value="NZ_JAIFZO010000002.1"/>
</dbReference>
<evidence type="ECO:0000256" key="1">
    <source>
        <dbReference type="ARBA" id="ARBA00005964"/>
    </source>
</evidence>
<dbReference type="InterPro" id="IPR000997">
    <property type="entry name" value="Cholinesterase"/>
</dbReference>
<dbReference type="InterPro" id="IPR029058">
    <property type="entry name" value="AB_hydrolase_fold"/>
</dbReference>
<dbReference type="Gene3D" id="3.40.50.1820">
    <property type="entry name" value="alpha/beta hydrolase"/>
    <property type="match status" value="1"/>
</dbReference>
<reference evidence="5" key="1">
    <citation type="journal article" date="2022" name="bioRxiv">
        <title>Discovery and biosynthetic assessment of Streptomyces ortus sp nov. isolated from a deep-sea sponge.</title>
        <authorList>
            <person name="Williams S.E."/>
        </authorList>
    </citation>
    <scope>NUCLEOTIDE SEQUENCE</scope>
    <source>
        <strain evidence="5">A15ISP2-DRY2</strain>
    </source>
</reference>
<dbReference type="InterPro" id="IPR002018">
    <property type="entry name" value="CarbesteraseB"/>
</dbReference>
<comment type="caution">
    <text evidence="5">The sequence shown here is derived from an EMBL/GenBank/DDBJ whole genome shotgun (WGS) entry which is preliminary data.</text>
</comment>
<evidence type="ECO:0000313" key="6">
    <source>
        <dbReference type="Proteomes" id="UP001165590"/>
    </source>
</evidence>
<dbReference type="Pfam" id="PF00135">
    <property type="entry name" value="COesterase"/>
    <property type="match status" value="1"/>
</dbReference>
<dbReference type="InterPro" id="IPR019826">
    <property type="entry name" value="Carboxylesterase_B_AS"/>
</dbReference>
<dbReference type="SUPFAM" id="SSF53474">
    <property type="entry name" value="alpha/beta-Hydrolases"/>
    <property type="match status" value="1"/>
</dbReference>
<keyword evidence="6" id="KW-1185">Reference proteome</keyword>
<comment type="similarity">
    <text evidence="1 3">Belongs to the type-B carboxylesterase/lipase family.</text>
</comment>
<proteinExistence type="inferred from homology"/>
<sequence length="522" mass="54366">MDVDRPEVRTQAGVLRGEAGRAGTAVFRGVPFAEPPVGALRFAAPRPARGWDGVRTATAFGTPPPQSAAFGMDVLAPPDTDDGDWLTLNVWTPDPAPGAGLPVMVWLFGGAYVIGMSGLPEYDGGRLAGEGRVVLVTLNYRIGIEGFAHIEGAPANRGLLDQVAALAWVRDNIRAFGGDPDRVTVFGESAGAGSLAALLSMPSAAGLFRRAVTQSVPGPFLSAPLAADIAGELAAELGLRPTVDDLSTVAPHSLPAAADTVGARLERYADRWGVLAHTAIPLAPVVDGDVLPRAPWEALAAGAARDIELVSGHTRDEYRLFMALDGTLTEELTEDRATAALLTFSPMTGGVAGSGGAGGSGGEETYRKAFPGLDAAGLYELVRSDWLFRMPSLHLAEAQIAGGGRAHVYELVWEAPGMGGLLGACHGLDVPLVFGNLRGGLPALLFGEEPPAAAEEVSALFRAAWTGFAAGEGPGWPAYDLDRRPVRLFDVRPTVTAYPEEVSRELWQGHVFGALPLLGPGA</sequence>
<gene>
    <name evidence="5" type="ORF">K3769_24625</name>
</gene>
<dbReference type="EC" id="3.1.1.-" evidence="3"/>
<dbReference type="PROSITE" id="PS00122">
    <property type="entry name" value="CARBOXYLESTERASE_B_1"/>
    <property type="match status" value="1"/>
</dbReference>
<evidence type="ECO:0000256" key="2">
    <source>
        <dbReference type="ARBA" id="ARBA00022801"/>
    </source>
</evidence>
<evidence type="ECO:0000256" key="3">
    <source>
        <dbReference type="RuleBase" id="RU361235"/>
    </source>
</evidence>
<accession>A0ABT3V7R2</accession>